<evidence type="ECO:0000256" key="1">
    <source>
        <dbReference type="ARBA" id="ARBA00001933"/>
    </source>
</evidence>
<evidence type="ECO:0000256" key="2">
    <source>
        <dbReference type="ARBA" id="ARBA00006490"/>
    </source>
</evidence>
<dbReference type="EMBL" id="LNYA01000032">
    <property type="protein sequence ID" value="KTC95809.1"/>
    <property type="molecule type" value="Genomic_DNA"/>
</dbReference>
<evidence type="ECO:0000256" key="4">
    <source>
        <dbReference type="ARBA" id="ARBA00022679"/>
    </source>
</evidence>
<organism evidence="12 13">
    <name type="scientific">Legionella erythra</name>
    <dbReference type="NCBI Taxonomy" id="448"/>
    <lineage>
        <taxon>Bacteria</taxon>
        <taxon>Pseudomonadati</taxon>
        <taxon>Pseudomonadota</taxon>
        <taxon>Gammaproteobacteria</taxon>
        <taxon>Legionellales</taxon>
        <taxon>Legionellaceae</taxon>
        <taxon>Legionella</taxon>
    </lineage>
</organism>
<evidence type="ECO:0000256" key="3">
    <source>
        <dbReference type="ARBA" id="ARBA00012239"/>
    </source>
</evidence>
<proteinExistence type="inferred from homology"/>
<dbReference type="Gene3D" id="3.90.1150.10">
    <property type="entry name" value="Aspartate Aminotransferase, domain 1"/>
    <property type="match status" value="1"/>
</dbReference>
<keyword evidence="9" id="KW-0411">Iron-sulfur</keyword>
<dbReference type="EC" id="2.8.1.7" evidence="3"/>
<dbReference type="GO" id="GO:0051537">
    <property type="term" value="F:2 iron, 2 sulfur cluster binding"/>
    <property type="evidence" value="ECO:0007669"/>
    <property type="project" value="UniProtKB-KW"/>
</dbReference>
<dbReference type="InterPro" id="IPR000192">
    <property type="entry name" value="Aminotrans_V_dom"/>
</dbReference>
<dbReference type="RefSeq" id="WP_058527238.1">
    <property type="nucleotide sequence ID" value="NZ_CAAAHY010000017.1"/>
</dbReference>
<evidence type="ECO:0000256" key="6">
    <source>
        <dbReference type="ARBA" id="ARBA00022723"/>
    </source>
</evidence>
<feature type="domain" description="Aminotransferase class V" evidence="11">
    <location>
        <begin position="6"/>
        <end position="369"/>
    </location>
</feature>
<dbReference type="InterPro" id="IPR015424">
    <property type="entry name" value="PyrdxlP-dep_Trfase"/>
</dbReference>
<evidence type="ECO:0000256" key="9">
    <source>
        <dbReference type="ARBA" id="ARBA00023014"/>
    </source>
</evidence>
<dbReference type="Proteomes" id="UP000054773">
    <property type="component" value="Unassembled WGS sequence"/>
</dbReference>
<name>A0A0W0TJK1_LEGER</name>
<evidence type="ECO:0000259" key="11">
    <source>
        <dbReference type="Pfam" id="PF00266"/>
    </source>
</evidence>
<keyword evidence="6" id="KW-0479">Metal-binding</keyword>
<dbReference type="PIRSF" id="PIRSF005572">
    <property type="entry name" value="NifS"/>
    <property type="match status" value="1"/>
</dbReference>
<comment type="cofactor">
    <cofactor evidence="1">
        <name>pyridoxal 5'-phosphate</name>
        <dbReference type="ChEBI" id="CHEBI:597326"/>
    </cofactor>
</comment>
<dbReference type="SUPFAM" id="SSF53383">
    <property type="entry name" value="PLP-dependent transferases"/>
    <property type="match status" value="1"/>
</dbReference>
<dbReference type="InterPro" id="IPR015422">
    <property type="entry name" value="PyrdxlP-dep_Trfase_small"/>
</dbReference>
<comment type="catalytic activity">
    <reaction evidence="10">
        <text>(sulfur carrier)-H + L-cysteine = (sulfur carrier)-SH + L-alanine</text>
        <dbReference type="Rhea" id="RHEA:43892"/>
        <dbReference type="Rhea" id="RHEA-COMP:14737"/>
        <dbReference type="Rhea" id="RHEA-COMP:14739"/>
        <dbReference type="ChEBI" id="CHEBI:29917"/>
        <dbReference type="ChEBI" id="CHEBI:35235"/>
        <dbReference type="ChEBI" id="CHEBI:57972"/>
        <dbReference type="ChEBI" id="CHEBI:64428"/>
        <dbReference type="EC" id="2.8.1.7"/>
    </reaction>
</comment>
<keyword evidence="7" id="KW-0663">Pyridoxal phosphate</keyword>
<dbReference type="STRING" id="448.Lery_2104"/>
<keyword evidence="5" id="KW-0001">2Fe-2S</keyword>
<dbReference type="Gene3D" id="3.40.640.10">
    <property type="entry name" value="Type I PLP-dependent aspartate aminotransferase-like (Major domain)"/>
    <property type="match status" value="1"/>
</dbReference>
<dbReference type="InterPro" id="IPR015421">
    <property type="entry name" value="PyrdxlP-dep_Trfase_major"/>
</dbReference>
<dbReference type="PANTHER" id="PTHR11601">
    <property type="entry name" value="CYSTEINE DESULFURYLASE FAMILY MEMBER"/>
    <property type="match status" value="1"/>
</dbReference>
<sequence>MKQLPIYLDYMATTPVDPAVVARMLQYLGPEGVFGNPSSTSHQYGKDAAEAVEIARAQIAEVIHAEPRDIIFTSGATEANNLAILGAARFYQHKGKHLITMSTEHKAVLDSFHQLKKEGFHVTYLPPTADGLLNLDLLKEAITPETILVSVMHVNNEIGVVQDITAIGDLLKDKGIIFHVDAAQSAGKLPLDLACMPVSLMSLSSHKNYGPKGVGALYIRHKPRIRLVPLSYGGGHEQGLRSGTLATHQIVGMGEAFHLGEQHRIAEQARLLAMRQRLWQGIRHLPGIRLNGHEHQRIAGNLNLTFKGIEGETLLLALRELAVSTASACSSASNQPSYVLKALGLSDDEAYSSIRLSLGRFTREADIDKAIHTICQQVMRLHEIAP</sequence>
<reference evidence="12 13" key="1">
    <citation type="submission" date="2015-11" db="EMBL/GenBank/DDBJ databases">
        <title>Genomic analysis of 38 Legionella species identifies large and diverse effector repertoires.</title>
        <authorList>
            <person name="Burstein D."/>
            <person name="Amaro F."/>
            <person name="Zusman T."/>
            <person name="Lifshitz Z."/>
            <person name="Cohen O."/>
            <person name="Gilbert J.A."/>
            <person name="Pupko T."/>
            <person name="Shuman H.A."/>
            <person name="Segal G."/>
        </authorList>
    </citation>
    <scope>NUCLEOTIDE SEQUENCE [LARGE SCALE GENOMIC DNA]</scope>
    <source>
        <strain evidence="12 13">SE-32A-C8</strain>
    </source>
</reference>
<dbReference type="FunFam" id="3.40.640.10:FF:000003">
    <property type="entry name" value="Cysteine desulfurase IscS"/>
    <property type="match status" value="1"/>
</dbReference>
<evidence type="ECO:0000256" key="8">
    <source>
        <dbReference type="ARBA" id="ARBA00023004"/>
    </source>
</evidence>
<evidence type="ECO:0000256" key="10">
    <source>
        <dbReference type="ARBA" id="ARBA00050776"/>
    </source>
</evidence>
<dbReference type="GO" id="GO:0046872">
    <property type="term" value="F:metal ion binding"/>
    <property type="evidence" value="ECO:0007669"/>
    <property type="project" value="UniProtKB-KW"/>
</dbReference>
<protein>
    <recommendedName>
        <fullName evidence="3">cysteine desulfurase</fullName>
        <ecNumber evidence="3">2.8.1.7</ecNumber>
    </recommendedName>
</protein>
<dbReference type="PATRIC" id="fig|448.7.peg.2203"/>
<keyword evidence="8" id="KW-0408">Iron</keyword>
<dbReference type="NCBIfam" id="NF010611">
    <property type="entry name" value="PRK14012.1"/>
    <property type="match status" value="1"/>
</dbReference>
<keyword evidence="13" id="KW-1185">Reference proteome</keyword>
<keyword evidence="4" id="KW-0808">Transferase</keyword>
<dbReference type="InterPro" id="IPR016454">
    <property type="entry name" value="Cysteine_dSase"/>
</dbReference>
<comment type="similarity">
    <text evidence="2">Belongs to the class-V pyridoxal-phosphate-dependent aminotransferase family. NifS/IscS subfamily.</text>
</comment>
<gene>
    <name evidence="12" type="primary">iscS</name>
    <name evidence="12" type="ORF">Lery_2104</name>
</gene>
<evidence type="ECO:0000256" key="7">
    <source>
        <dbReference type="ARBA" id="ARBA00022898"/>
    </source>
</evidence>
<dbReference type="GO" id="GO:0031071">
    <property type="term" value="F:cysteine desulfurase activity"/>
    <property type="evidence" value="ECO:0007669"/>
    <property type="project" value="UniProtKB-EC"/>
</dbReference>
<dbReference type="OrthoDB" id="9808002at2"/>
<dbReference type="Pfam" id="PF00266">
    <property type="entry name" value="Aminotran_5"/>
    <property type="match status" value="1"/>
</dbReference>
<evidence type="ECO:0000256" key="5">
    <source>
        <dbReference type="ARBA" id="ARBA00022714"/>
    </source>
</evidence>
<dbReference type="PANTHER" id="PTHR11601:SF34">
    <property type="entry name" value="CYSTEINE DESULFURASE"/>
    <property type="match status" value="1"/>
</dbReference>
<comment type="caution">
    <text evidence="12">The sequence shown here is derived from an EMBL/GenBank/DDBJ whole genome shotgun (WGS) entry which is preliminary data.</text>
</comment>
<evidence type="ECO:0000313" key="12">
    <source>
        <dbReference type="EMBL" id="KTC95809.1"/>
    </source>
</evidence>
<accession>A0A0W0TJK1</accession>
<dbReference type="AlphaFoldDB" id="A0A0W0TJK1"/>
<evidence type="ECO:0000313" key="13">
    <source>
        <dbReference type="Proteomes" id="UP000054773"/>
    </source>
</evidence>